<dbReference type="EMBL" id="CP025706">
    <property type="protein sequence ID" value="AXB06576.1"/>
    <property type="molecule type" value="Genomic_DNA"/>
</dbReference>
<organism evidence="1 2">
    <name type="scientific">Aeromonas caviae</name>
    <name type="common">Aeromonas punctata</name>
    <dbReference type="NCBI Taxonomy" id="648"/>
    <lineage>
        <taxon>Bacteria</taxon>
        <taxon>Pseudomonadati</taxon>
        <taxon>Pseudomonadota</taxon>
        <taxon>Gammaproteobacteria</taxon>
        <taxon>Aeromonadales</taxon>
        <taxon>Aeromonadaceae</taxon>
        <taxon>Aeromonas</taxon>
    </lineage>
</organism>
<protein>
    <submittedName>
        <fullName evidence="1">Uncharacterized protein</fullName>
    </submittedName>
</protein>
<dbReference type="Proteomes" id="UP000266778">
    <property type="component" value="Chromosome"/>
</dbReference>
<evidence type="ECO:0000313" key="1">
    <source>
        <dbReference type="EMBL" id="AXB06576.1"/>
    </source>
</evidence>
<gene>
    <name evidence="1" type="ORF">C1C91_17730</name>
</gene>
<reference evidence="1" key="1">
    <citation type="journal article" date="2019" name="J Environ">
        <title>Genetic characterization and potential molecular dissemination mechanism of tet (31) gene in Aeromonas caviae from an oxytetracycline wastewater treatment system.</title>
        <authorList>
            <person name="Shi Y."/>
            <person name="Tian Z."/>
            <person name="Leclercq S.O."/>
            <person name="Zhang H."/>
            <person name="Yang M."/>
            <person name="Zhang Y."/>
        </authorList>
    </citation>
    <scope>NUCLEOTIDE SEQUENCE</scope>
    <source>
        <strain evidence="1">T25-39</strain>
    </source>
</reference>
<dbReference type="AlphaFoldDB" id="A0A7U5YA89"/>
<proteinExistence type="predicted"/>
<name>A0A7U5YA89_AERCA</name>
<dbReference type="RefSeq" id="WP_119197635.1">
    <property type="nucleotide sequence ID" value="NZ_CAWNXP010000035.1"/>
</dbReference>
<sequence>MNDRLALISELPRKFDLTLPDSFNLDRYCYFFCGALSELYKSATGENVYNWPWNGSDEQIMLIRKTPLWVVFNDIYRYAEFGDTESLYFDGKQWSFSDESILFAMEWISAINMLRETTDQTVDVNIGKFLIHKFLARFKLDGHSFKHEHVDYNITHDCAHIYLPMMHSTGLNIFEVGLLAGVSNLRTIRNATYDKNAPLQVIKEGHSVYVDINEARRWLPGRRGFVPTPGVNYAEKVDVYPSC</sequence>
<evidence type="ECO:0000313" key="2">
    <source>
        <dbReference type="Proteomes" id="UP000266778"/>
    </source>
</evidence>
<accession>A0A7U5YA89</accession>